<evidence type="ECO:0000256" key="6">
    <source>
        <dbReference type="ARBA" id="ARBA00023170"/>
    </source>
</evidence>
<dbReference type="AlphaFoldDB" id="A0A8M1K568"/>
<evidence type="ECO:0000256" key="5">
    <source>
        <dbReference type="ARBA" id="ARBA00023157"/>
    </source>
</evidence>
<keyword evidence="9" id="KW-0732">Signal</keyword>
<dbReference type="GO" id="GO:0038023">
    <property type="term" value="F:signaling receptor activity"/>
    <property type="evidence" value="ECO:0007669"/>
    <property type="project" value="InterPro"/>
</dbReference>
<dbReference type="Pfam" id="PF08205">
    <property type="entry name" value="C2-set_2"/>
    <property type="match status" value="1"/>
</dbReference>
<dbReference type="PANTHER" id="PTHR21462:SF2">
    <property type="entry name" value="CELL SURFACE GLYCOPROTEIN CD200 RECEPTOR 2"/>
    <property type="match status" value="1"/>
</dbReference>
<dbReference type="GeneID" id="116222827"/>
<dbReference type="KEGG" id="char:116222827"/>
<dbReference type="PANTHER" id="PTHR21462">
    <property type="entry name" value="CELL SURFACE GLYCOPROTEIN OX2 RECEPTOR PRECURSOR"/>
    <property type="match status" value="1"/>
</dbReference>
<evidence type="ECO:0000256" key="2">
    <source>
        <dbReference type="ARBA" id="ARBA00022692"/>
    </source>
</evidence>
<evidence type="ECO:0000313" key="11">
    <source>
        <dbReference type="Proteomes" id="UP000515152"/>
    </source>
</evidence>
<evidence type="ECO:0000256" key="4">
    <source>
        <dbReference type="ARBA" id="ARBA00023136"/>
    </source>
</evidence>
<keyword evidence="4 8" id="KW-0472">Membrane</keyword>
<feature type="signal peptide" evidence="9">
    <location>
        <begin position="1"/>
        <end position="17"/>
    </location>
</feature>
<feature type="domain" description="Ig-like" evidence="10">
    <location>
        <begin position="32"/>
        <end position="136"/>
    </location>
</feature>
<name>A0A8M1K568_CLUHA</name>
<evidence type="ECO:0000256" key="7">
    <source>
        <dbReference type="ARBA" id="ARBA00023180"/>
    </source>
</evidence>
<dbReference type="GO" id="GO:0150077">
    <property type="term" value="P:regulation of neuroinflammatory response"/>
    <property type="evidence" value="ECO:0007669"/>
    <property type="project" value="InterPro"/>
</dbReference>
<evidence type="ECO:0000256" key="9">
    <source>
        <dbReference type="SAM" id="SignalP"/>
    </source>
</evidence>
<feature type="transmembrane region" description="Helical" evidence="8">
    <location>
        <begin position="236"/>
        <end position="260"/>
    </location>
</feature>
<evidence type="ECO:0000256" key="3">
    <source>
        <dbReference type="ARBA" id="ARBA00022989"/>
    </source>
</evidence>
<sequence length="268" mass="29625">MGHTWMLSAVCLMATSASIICGGVAGSRQNVSEVSELLVSRTEHFEEGEDVDLRCNNRTWSNTLHHIWKINISGVNCLISEAASKPRHNNCTGEKTLRNTAKGESYLYIPHFGIKDEGTYKCEEVYVGGAETDTITVFARVRPVLSTRLEHYDGQRFAVCSAARGKPEATVSWEEEWGSPEVTEKSTNNTDGTVTVESWLLLPDDITQGNLTCVASHASWTHNEFPILELSNRTDFITIVVISCAVLLIVVTAVVFSYAARKPLCKLR</sequence>
<dbReference type="GO" id="GO:0016020">
    <property type="term" value="C:membrane"/>
    <property type="evidence" value="ECO:0007669"/>
    <property type="project" value="UniProtKB-SubCell"/>
</dbReference>
<dbReference type="Proteomes" id="UP000515152">
    <property type="component" value="Chromosome 2"/>
</dbReference>
<evidence type="ECO:0000256" key="1">
    <source>
        <dbReference type="ARBA" id="ARBA00004167"/>
    </source>
</evidence>
<dbReference type="GO" id="GO:0009986">
    <property type="term" value="C:cell surface"/>
    <property type="evidence" value="ECO:0007669"/>
    <property type="project" value="UniProtKB-ARBA"/>
</dbReference>
<accession>A0A8M1K568</accession>
<keyword evidence="5" id="KW-1015">Disulfide bond</keyword>
<dbReference type="InterPro" id="IPR013162">
    <property type="entry name" value="CD80_C2-set"/>
</dbReference>
<proteinExistence type="predicted"/>
<reference evidence="12" key="1">
    <citation type="submission" date="2025-08" db="UniProtKB">
        <authorList>
            <consortium name="RefSeq"/>
        </authorList>
    </citation>
    <scope>IDENTIFICATION</scope>
</reference>
<dbReference type="InterPro" id="IPR007110">
    <property type="entry name" value="Ig-like_dom"/>
</dbReference>
<keyword evidence="6" id="KW-0675">Receptor</keyword>
<evidence type="ECO:0000259" key="10">
    <source>
        <dbReference type="PROSITE" id="PS50835"/>
    </source>
</evidence>
<dbReference type="PROSITE" id="PS50835">
    <property type="entry name" value="IG_LIKE"/>
    <property type="match status" value="2"/>
</dbReference>
<feature type="chain" id="PRO_5035474749" evidence="9">
    <location>
        <begin position="18"/>
        <end position="268"/>
    </location>
</feature>
<evidence type="ECO:0000256" key="8">
    <source>
        <dbReference type="SAM" id="Phobius"/>
    </source>
</evidence>
<dbReference type="OrthoDB" id="8915654at2759"/>
<dbReference type="RefSeq" id="XP_042558966.1">
    <property type="nucleotide sequence ID" value="XM_042703032.1"/>
</dbReference>
<organism evidence="11 12">
    <name type="scientific">Clupea harengus</name>
    <name type="common">Atlantic herring</name>
    <dbReference type="NCBI Taxonomy" id="7950"/>
    <lineage>
        <taxon>Eukaryota</taxon>
        <taxon>Metazoa</taxon>
        <taxon>Chordata</taxon>
        <taxon>Craniata</taxon>
        <taxon>Vertebrata</taxon>
        <taxon>Euteleostomi</taxon>
        <taxon>Actinopterygii</taxon>
        <taxon>Neopterygii</taxon>
        <taxon>Teleostei</taxon>
        <taxon>Clupei</taxon>
        <taxon>Clupeiformes</taxon>
        <taxon>Clupeoidei</taxon>
        <taxon>Clupeidae</taxon>
        <taxon>Clupea</taxon>
    </lineage>
</organism>
<dbReference type="InterPro" id="IPR040012">
    <property type="entry name" value="CD200R"/>
</dbReference>
<gene>
    <name evidence="12" type="primary">LOC116222827</name>
</gene>
<feature type="domain" description="Ig-like" evidence="10">
    <location>
        <begin position="143"/>
        <end position="219"/>
    </location>
</feature>
<evidence type="ECO:0000313" key="12">
    <source>
        <dbReference type="RefSeq" id="XP_042558966.1"/>
    </source>
</evidence>
<keyword evidence="7" id="KW-0325">Glycoprotein</keyword>
<protein>
    <submittedName>
        <fullName evidence="12">Nectin-3-like isoform X1</fullName>
    </submittedName>
</protein>
<keyword evidence="2 8" id="KW-0812">Transmembrane</keyword>
<keyword evidence="11" id="KW-1185">Reference proteome</keyword>
<keyword evidence="3 8" id="KW-1133">Transmembrane helix</keyword>
<comment type="subcellular location">
    <subcellularLocation>
        <location evidence="1">Membrane</location>
        <topology evidence="1">Single-pass membrane protein</topology>
    </subcellularLocation>
</comment>